<accession>A0A507QXW9</accession>
<evidence type="ECO:0000256" key="1">
    <source>
        <dbReference type="ARBA" id="ARBA00001974"/>
    </source>
</evidence>
<evidence type="ECO:0000256" key="2">
    <source>
        <dbReference type="ARBA" id="ARBA00010989"/>
    </source>
</evidence>
<dbReference type="Proteomes" id="UP000319663">
    <property type="component" value="Unassembled WGS sequence"/>
</dbReference>
<dbReference type="InterPro" id="IPR006076">
    <property type="entry name" value="FAD-dep_OxRdtase"/>
</dbReference>
<dbReference type="GO" id="GO:0008115">
    <property type="term" value="F:sarcosine oxidase activity"/>
    <property type="evidence" value="ECO:0007669"/>
    <property type="project" value="TreeGrafter"/>
</dbReference>
<dbReference type="InterPro" id="IPR036188">
    <property type="entry name" value="FAD/NAD-bd_sf"/>
</dbReference>
<comment type="caution">
    <text evidence="7">The sequence shown here is derived from an EMBL/GenBank/DDBJ whole genome shotgun (WGS) entry which is preliminary data.</text>
</comment>
<comment type="cofactor">
    <cofactor evidence="1">
        <name>FAD</name>
        <dbReference type="ChEBI" id="CHEBI:57692"/>
    </cofactor>
</comment>
<dbReference type="STRING" id="5098.A0A507QXW9"/>
<evidence type="ECO:0000313" key="7">
    <source>
        <dbReference type="EMBL" id="TQB72484.1"/>
    </source>
</evidence>
<dbReference type="SUPFAM" id="SSF51905">
    <property type="entry name" value="FAD/NAD(P)-binding domain"/>
    <property type="match status" value="1"/>
</dbReference>
<dbReference type="AlphaFoldDB" id="A0A507QXW9"/>
<protein>
    <recommendedName>
        <fullName evidence="6">FAD dependent oxidoreductase domain-containing protein</fullName>
    </recommendedName>
</protein>
<dbReference type="Gene3D" id="3.30.9.10">
    <property type="entry name" value="D-Amino Acid Oxidase, subunit A, domain 2"/>
    <property type="match status" value="1"/>
</dbReference>
<reference evidence="7 8" key="1">
    <citation type="submission" date="2019-06" db="EMBL/GenBank/DDBJ databases">
        <title>Wine fermentation using esterase from Monascus purpureus.</title>
        <authorList>
            <person name="Geng C."/>
            <person name="Zhang Y."/>
        </authorList>
    </citation>
    <scope>NUCLEOTIDE SEQUENCE [LARGE SCALE GENOMIC DNA]</scope>
    <source>
        <strain evidence="7">HQ1</strain>
    </source>
</reference>
<dbReference type="PANTHER" id="PTHR10961">
    <property type="entry name" value="PEROXISOMAL SARCOSINE OXIDASE"/>
    <property type="match status" value="1"/>
</dbReference>
<evidence type="ECO:0000256" key="4">
    <source>
        <dbReference type="ARBA" id="ARBA00022827"/>
    </source>
</evidence>
<dbReference type="EMBL" id="VIFY01000063">
    <property type="protein sequence ID" value="TQB72484.1"/>
    <property type="molecule type" value="Genomic_DNA"/>
</dbReference>
<keyword evidence="8" id="KW-1185">Reference proteome</keyword>
<name>A0A507QXW9_MONPU</name>
<sequence length="442" mass="48719">MSKDASILIVGAGTFGLSTTLELASNGYKNITVLERAAAIPSPYSAGCDLNKVIRAEYEDPFYTEIALDAIKAWKSPLFRPYYVNNGLLMANSPAADQQEFDSTDQEFASIEHHPAYPPGTLKKIYSSADVRAVVPQLTGPMSGWTGYFNKNGGYVRAGRAMAKMYEICKGLGVRFILGEEEGNAAELLFEDDSRKRCVGVKTKVGKEYKAAHTIVCLGAHVTRLLPSIAPQITAKAWAVAHIQLTPEQARSMTGIPVINCGDMGFFFEPDSETNLIKLCAHNAGLTNYEGGGRVSRPTSSGSEAGYVVDHGRIPRDDEEKIKKLIAETMPQFSSLPLIRKFICWCGDTTDSNFIIDYAPGTTDKSLLIFSGDSGHAFKMLPIAGRWARDVLEQGKQRLDRWKWKDVPVGDADDIHWRPGSLRDVKDIKDWVKEGDRLRSKL</sequence>
<dbReference type="OrthoDB" id="2219495at2759"/>
<dbReference type="InterPro" id="IPR045170">
    <property type="entry name" value="MTOX"/>
</dbReference>
<comment type="similarity">
    <text evidence="2">Belongs to the MSOX/MTOX family.</text>
</comment>
<evidence type="ECO:0000313" key="8">
    <source>
        <dbReference type="Proteomes" id="UP000319663"/>
    </source>
</evidence>
<evidence type="ECO:0000256" key="5">
    <source>
        <dbReference type="ARBA" id="ARBA00023002"/>
    </source>
</evidence>
<dbReference type="PANTHER" id="PTHR10961:SF26">
    <property type="entry name" value="L-SACCHAROPINE OXIDASE"/>
    <property type="match status" value="1"/>
</dbReference>
<dbReference type="GO" id="GO:0050660">
    <property type="term" value="F:flavin adenine dinucleotide binding"/>
    <property type="evidence" value="ECO:0007669"/>
    <property type="project" value="InterPro"/>
</dbReference>
<dbReference type="GO" id="GO:0051698">
    <property type="term" value="F:saccharopine oxidase activity"/>
    <property type="evidence" value="ECO:0007669"/>
    <property type="project" value="TreeGrafter"/>
</dbReference>
<gene>
    <name evidence="7" type="ORF">MPDQ_006798</name>
</gene>
<evidence type="ECO:0000259" key="6">
    <source>
        <dbReference type="Pfam" id="PF01266"/>
    </source>
</evidence>
<keyword evidence="5" id="KW-0560">Oxidoreductase</keyword>
<keyword evidence="4" id="KW-0274">FAD</keyword>
<proteinExistence type="inferred from homology"/>
<keyword evidence="3" id="KW-0285">Flavoprotein</keyword>
<organism evidence="7 8">
    <name type="scientific">Monascus purpureus</name>
    <name type="common">Red mold</name>
    <name type="synonym">Monascus anka</name>
    <dbReference type="NCBI Taxonomy" id="5098"/>
    <lineage>
        <taxon>Eukaryota</taxon>
        <taxon>Fungi</taxon>
        <taxon>Dikarya</taxon>
        <taxon>Ascomycota</taxon>
        <taxon>Pezizomycotina</taxon>
        <taxon>Eurotiomycetes</taxon>
        <taxon>Eurotiomycetidae</taxon>
        <taxon>Eurotiales</taxon>
        <taxon>Aspergillaceae</taxon>
        <taxon>Monascus</taxon>
    </lineage>
</organism>
<feature type="domain" description="FAD dependent oxidoreductase" evidence="6">
    <location>
        <begin position="7"/>
        <end position="389"/>
    </location>
</feature>
<evidence type="ECO:0000256" key="3">
    <source>
        <dbReference type="ARBA" id="ARBA00022630"/>
    </source>
</evidence>
<dbReference type="Pfam" id="PF01266">
    <property type="entry name" value="DAO"/>
    <property type="match status" value="1"/>
</dbReference>
<dbReference type="Gene3D" id="3.50.50.60">
    <property type="entry name" value="FAD/NAD(P)-binding domain"/>
    <property type="match status" value="1"/>
</dbReference>